<dbReference type="KEGG" id="apln:108740386"/>
<feature type="domain" description="DUF4485" evidence="1">
    <location>
        <begin position="23"/>
        <end position="104"/>
    </location>
</feature>
<keyword evidence="2" id="KW-1185">Reference proteome</keyword>
<dbReference type="InterPro" id="IPR027831">
    <property type="entry name" value="DUF4485"/>
</dbReference>
<evidence type="ECO:0000313" key="3">
    <source>
        <dbReference type="RefSeq" id="XP_025831310.1"/>
    </source>
</evidence>
<dbReference type="GeneID" id="108740386"/>
<dbReference type="InParanoid" id="A0A7F5R0V3"/>
<name>A0A7F5R0V3_AGRPL</name>
<gene>
    <name evidence="3" type="primary">LOC108740386</name>
</gene>
<dbReference type="Pfam" id="PF14846">
    <property type="entry name" value="DUF4485"/>
    <property type="match status" value="1"/>
</dbReference>
<dbReference type="OrthoDB" id="8196012at2759"/>
<sequence>MEGFDATCPAVPPHSALGKPDSLNSEFLYYSSILKVLAPAMSEEYQRQQIVPWIKKLFRPEYHSSKFREKRNRYLLYLTITLLNDESYGIFTTCPPEGALPELHDLEHVPVPAAEWELDRMWVETLNGLPKDFQCLQCSIHKNSHECEKDHKLDMECSSAPRLQLLEWLGYHHKMLLSSWFSILEIGNSHMVINQANTEGAMRSSVAITEEHSGIKRAEFARLWSIRQEAASMPARAEGNLKHEEDDVKFNSPISNDSTASTTSFTSVLYYRCQLRTSHISITISSTFSRYACSLRLAGPFMEYPPWKSLQPLAEAAKLAVNTKPITDPTGPDANEFLAGQPIPEEGAFCYIAITGELVASSFGK</sequence>
<organism evidence="2 3">
    <name type="scientific">Agrilus planipennis</name>
    <name type="common">Emerald ash borer</name>
    <name type="synonym">Agrilus marcopoli</name>
    <dbReference type="NCBI Taxonomy" id="224129"/>
    <lineage>
        <taxon>Eukaryota</taxon>
        <taxon>Metazoa</taxon>
        <taxon>Ecdysozoa</taxon>
        <taxon>Arthropoda</taxon>
        <taxon>Hexapoda</taxon>
        <taxon>Insecta</taxon>
        <taxon>Pterygota</taxon>
        <taxon>Neoptera</taxon>
        <taxon>Endopterygota</taxon>
        <taxon>Coleoptera</taxon>
        <taxon>Polyphaga</taxon>
        <taxon>Elateriformia</taxon>
        <taxon>Buprestoidea</taxon>
        <taxon>Buprestidae</taxon>
        <taxon>Agrilinae</taxon>
        <taxon>Agrilus</taxon>
    </lineage>
</organism>
<dbReference type="RefSeq" id="XP_025831310.1">
    <property type="nucleotide sequence ID" value="XM_025975525.1"/>
</dbReference>
<evidence type="ECO:0000313" key="2">
    <source>
        <dbReference type="Proteomes" id="UP000192223"/>
    </source>
</evidence>
<accession>A0A7F5R0V3</accession>
<dbReference type="Proteomes" id="UP000192223">
    <property type="component" value="Unplaced"/>
</dbReference>
<proteinExistence type="predicted"/>
<reference evidence="3" key="1">
    <citation type="submission" date="2025-08" db="UniProtKB">
        <authorList>
            <consortium name="RefSeq"/>
        </authorList>
    </citation>
    <scope>IDENTIFICATION</scope>
    <source>
        <tissue evidence="3">Entire body</tissue>
    </source>
</reference>
<dbReference type="AlphaFoldDB" id="A0A7F5R0V3"/>
<evidence type="ECO:0000259" key="1">
    <source>
        <dbReference type="Pfam" id="PF14846"/>
    </source>
</evidence>
<protein>
    <submittedName>
        <fullName evidence="3">Uncharacterized protein LOC108740386</fullName>
    </submittedName>
</protein>